<dbReference type="STRING" id="42256.RradSPS_0150"/>
<dbReference type="EMBL" id="JAWXXX010000001">
    <property type="protein sequence ID" value="MDX5892844.1"/>
    <property type="molecule type" value="Genomic_DNA"/>
</dbReference>
<dbReference type="eggNOG" id="COG0572">
    <property type="taxonomic scope" value="Bacteria"/>
</dbReference>
<dbReference type="Gene3D" id="3.40.50.300">
    <property type="entry name" value="P-loop containing nucleotide triphosphate hydrolases"/>
    <property type="match status" value="1"/>
</dbReference>
<dbReference type="Proteomes" id="UP000025229">
    <property type="component" value="Chromosome"/>
</dbReference>
<dbReference type="InterPro" id="IPR027417">
    <property type="entry name" value="P-loop_NTPase"/>
</dbReference>
<evidence type="ECO:0000313" key="3">
    <source>
        <dbReference type="Proteomes" id="UP000025229"/>
    </source>
</evidence>
<gene>
    <name evidence="1" type="ORF">RradSPS_0150</name>
    <name evidence="2" type="ORF">SIL72_02265</name>
</gene>
<sequence length="201" mass="22151">MTGNAQQKTLTFADLAADLGKRPPRAGGTRVVAVDGPSGSGKTFFAARLAAALDAPTVGLDDLYPGWDGLAEAPGLLVRWLLAPLAQGRPARYRRFDWERREYAEWRSVPAADTLVIEGVGSGARVCAPYLSFLVWIEAPEPLRMRRGIERDGEVFRPYWERWAVQERRMFAAERTRERADLLVDGSAEDASGCGFVLLEG</sequence>
<name>A0A023WZB3_RUBRA</name>
<dbReference type="EMBL" id="CP007514">
    <property type="protein sequence ID" value="AHY45433.1"/>
    <property type="molecule type" value="Genomic_DNA"/>
</dbReference>
<keyword evidence="3" id="KW-1185">Reference proteome</keyword>
<evidence type="ECO:0000313" key="2">
    <source>
        <dbReference type="EMBL" id="MDX5892844.1"/>
    </source>
</evidence>
<accession>A0A023WZB3</accession>
<protein>
    <submittedName>
        <fullName evidence="1">AAA domain</fullName>
    </submittedName>
</protein>
<dbReference type="Proteomes" id="UP001281130">
    <property type="component" value="Unassembled WGS sequence"/>
</dbReference>
<dbReference type="AlphaFoldDB" id="A0A023WZB3"/>
<dbReference type="HOGENOM" id="CLU_087906_2_1_11"/>
<proteinExistence type="predicted"/>
<reference evidence="1 3" key="1">
    <citation type="submission" date="2014-03" db="EMBL/GenBank/DDBJ databases">
        <title>Complete genome sequence of the Radio-Resistant Rubrobacter radiotolerans RSPS-4.</title>
        <authorList>
            <person name="Egas C.C."/>
            <person name="Barroso C.C."/>
            <person name="Froufe H.J.C."/>
            <person name="Pacheco J.J."/>
            <person name="Albuquerque L.L."/>
            <person name="da Costa M.M.S."/>
        </authorList>
    </citation>
    <scope>NUCLEOTIDE SEQUENCE [LARGE SCALE GENOMIC DNA]</scope>
    <source>
        <strain evidence="1 3">RSPS-4</strain>
    </source>
</reference>
<evidence type="ECO:0000313" key="1">
    <source>
        <dbReference type="EMBL" id="AHY45433.1"/>
    </source>
</evidence>
<reference evidence="2" key="2">
    <citation type="submission" date="2023-11" db="EMBL/GenBank/DDBJ databases">
        <title>MicrobeMod: A computational toolkit for identifying prokaryotic methylation and restriction-modification with nanopore sequencing.</title>
        <authorList>
            <person name="Crits-Christoph A."/>
            <person name="Kang S.C."/>
            <person name="Lee H."/>
            <person name="Ostrov N."/>
        </authorList>
    </citation>
    <scope>NUCLEOTIDE SEQUENCE</scope>
    <source>
        <strain evidence="2">ATCC 51242</strain>
    </source>
</reference>
<dbReference type="PATRIC" id="fig|42256.3.peg.152"/>
<dbReference type="RefSeq" id="WP_198024518.1">
    <property type="nucleotide sequence ID" value="NZ_CP007514.1"/>
</dbReference>
<dbReference type="KEGG" id="rrd:RradSPS_0150"/>
<dbReference type="SUPFAM" id="SSF52540">
    <property type="entry name" value="P-loop containing nucleoside triphosphate hydrolases"/>
    <property type="match status" value="1"/>
</dbReference>
<organism evidence="1 3">
    <name type="scientific">Rubrobacter radiotolerans</name>
    <name type="common">Arthrobacter radiotolerans</name>
    <dbReference type="NCBI Taxonomy" id="42256"/>
    <lineage>
        <taxon>Bacteria</taxon>
        <taxon>Bacillati</taxon>
        <taxon>Actinomycetota</taxon>
        <taxon>Rubrobacteria</taxon>
        <taxon>Rubrobacterales</taxon>
        <taxon>Rubrobacteraceae</taxon>
        <taxon>Rubrobacter</taxon>
    </lineage>
</organism>